<evidence type="ECO:0000313" key="4">
    <source>
        <dbReference type="Proteomes" id="UP000255169"/>
    </source>
</evidence>
<dbReference type="Proteomes" id="UP000255169">
    <property type="component" value="Unassembled WGS sequence"/>
</dbReference>
<gene>
    <name evidence="3" type="primary">afaD</name>
    <name evidence="3" type="ORF">NCTC10476_00416</name>
</gene>
<proteinExistence type="predicted"/>
<evidence type="ECO:0000256" key="1">
    <source>
        <dbReference type="ARBA" id="ARBA00022729"/>
    </source>
</evidence>
<evidence type="ECO:0000313" key="3">
    <source>
        <dbReference type="EMBL" id="SUP99191.1"/>
    </source>
</evidence>
<name>A0A380QKJ3_YERRU</name>
<dbReference type="CDD" id="cd18776">
    <property type="entry name" value="AfaD-like"/>
    <property type="match status" value="1"/>
</dbReference>
<dbReference type="InterPro" id="IPR008394">
    <property type="entry name" value="AfaD"/>
</dbReference>
<keyword evidence="1 2" id="KW-0732">Signal</keyword>
<reference evidence="3 4" key="1">
    <citation type="submission" date="2018-06" db="EMBL/GenBank/DDBJ databases">
        <authorList>
            <consortium name="Pathogen Informatics"/>
            <person name="Doyle S."/>
        </authorList>
    </citation>
    <scope>NUCLEOTIDE SEQUENCE [LARGE SCALE GENOMIC DNA]</scope>
    <source>
        <strain evidence="3 4">NCTC10476</strain>
    </source>
</reference>
<feature type="chain" id="PRO_5016606871" evidence="2">
    <location>
        <begin position="27"/>
        <end position="149"/>
    </location>
</feature>
<sequence length="149" mass="16267">MLKAFTYWIFGLWLAVCGAGLSLAQAADTPQLNLQMNNGLLSGHVNGERRIGQGRIQYYGNHLGFQVWSDANKSGAQPNSYVLLGKNNSSNKLRVRIEKKDWQPDHEGGKGIILHYGGETATFDVVIDGDQTVVADHYSLALNAAVLLP</sequence>
<evidence type="ECO:0000256" key="2">
    <source>
        <dbReference type="SAM" id="SignalP"/>
    </source>
</evidence>
<keyword evidence="4" id="KW-1185">Reference proteome</keyword>
<organism evidence="3 4">
    <name type="scientific">Yersinia ruckeri</name>
    <dbReference type="NCBI Taxonomy" id="29486"/>
    <lineage>
        <taxon>Bacteria</taxon>
        <taxon>Pseudomonadati</taxon>
        <taxon>Pseudomonadota</taxon>
        <taxon>Gammaproteobacteria</taxon>
        <taxon>Enterobacterales</taxon>
        <taxon>Yersiniaceae</taxon>
        <taxon>Yersinia</taxon>
    </lineage>
</organism>
<dbReference type="Gene3D" id="2.60.40.1570">
    <property type="entry name" value="Dr adhesin"/>
    <property type="match status" value="1"/>
</dbReference>
<dbReference type="STRING" id="29486.UGYR_01435"/>
<dbReference type="AlphaFoldDB" id="A0A380QKJ3"/>
<dbReference type="Pfam" id="PF05775">
    <property type="entry name" value="AfaD"/>
    <property type="match status" value="1"/>
</dbReference>
<dbReference type="InterPro" id="IPR037028">
    <property type="entry name" value="Dr_adhesin_sf"/>
</dbReference>
<dbReference type="EMBL" id="UHJG01000001">
    <property type="protein sequence ID" value="SUP99191.1"/>
    <property type="molecule type" value="Genomic_DNA"/>
</dbReference>
<dbReference type="SUPFAM" id="SSF49401">
    <property type="entry name" value="Bacterial adhesins"/>
    <property type="match status" value="1"/>
</dbReference>
<dbReference type="InterPro" id="IPR008966">
    <property type="entry name" value="Adhesion_dom_sf"/>
</dbReference>
<feature type="signal peptide" evidence="2">
    <location>
        <begin position="1"/>
        <end position="26"/>
    </location>
</feature>
<accession>A0A380QKJ3</accession>
<protein>
    <submittedName>
        <fullName evidence="3">Putative pilin structural protein SafD</fullName>
    </submittedName>
</protein>